<organism evidence="2 3">
    <name type="scientific">Streptomyces bobili</name>
    <dbReference type="NCBI Taxonomy" id="67280"/>
    <lineage>
        <taxon>Bacteria</taxon>
        <taxon>Bacillati</taxon>
        <taxon>Actinomycetota</taxon>
        <taxon>Actinomycetes</taxon>
        <taxon>Kitasatosporales</taxon>
        <taxon>Streptomycetaceae</taxon>
        <taxon>Streptomyces</taxon>
    </lineage>
</organism>
<dbReference type="GeneID" id="93766275"/>
<keyword evidence="1" id="KW-0812">Transmembrane</keyword>
<sequence length="387" mass="42932">MSSPLERLYKTKLALLSTIVTAVGAALMVFAHWASGSAAVTWLNNLPVMDVGSALFTTGLIAIIFAYIDQKDAETLANERLRKILKEEAPAIRDAVVDGFAFAPEALTNVASVKTLDRIIENTLGIRLGNQELAADAYRDLKEQVIGARQRWEDAHVSVALMPWKNGPTTGKGSMFVATISWEYRFIPVSPVLRFSCVSDLDTFRELSVDPTSTATWYFGRNSGLHAASPEVFELVRVAVNGKDQGIRRSVRKEGQVFTCTLDDELDRKDAVTISYTYRVLVQRHGHVLHLDLAQPTKDFRAELWYGDCGIRRMNVIDYLSGPRQPRYRHLDASDPSPSVEVAYEGWTFPKGGVAFVWVLEDEMGDNTGTYTAPAKVSDQPTAGQRQ</sequence>
<feature type="transmembrane region" description="Helical" evidence="1">
    <location>
        <begin position="12"/>
        <end position="34"/>
    </location>
</feature>
<keyword evidence="1" id="KW-0472">Membrane</keyword>
<keyword evidence="3" id="KW-1185">Reference proteome</keyword>
<feature type="transmembrane region" description="Helical" evidence="1">
    <location>
        <begin position="46"/>
        <end position="68"/>
    </location>
</feature>
<protein>
    <submittedName>
        <fullName evidence="2">Uncharacterized protein</fullName>
    </submittedName>
</protein>
<reference evidence="2" key="1">
    <citation type="submission" date="2022-10" db="EMBL/GenBank/DDBJ databases">
        <title>The complete genomes of actinobacterial strains from the NBC collection.</title>
        <authorList>
            <person name="Joergensen T.S."/>
            <person name="Alvarez Arevalo M."/>
            <person name="Sterndorff E.B."/>
            <person name="Faurdal D."/>
            <person name="Vuksanovic O."/>
            <person name="Mourched A.-S."/>
            <person name="Charusanti P."/>
            <person name="Shaw S."/>
            <person name="Blin K."/>
            <person name="Weber T."/>
        </authorList>
    </citation>
    <scope>NUCLEOTIDE SEQUENCE</scope>
    <source>
        <strain evidence="2">NBC_00302</strain>
    </source>
</reference>
<proteinExistence type="predicted"/>
<evidence type="ECO:0000256" key="1">
    <source>
        <dbReference type="SAM" id="Phobius"/>
    </source>
</evidence>
<evidence type="ECO:0000313" key="2">
    <source>
        <dbReference type="EMBL" id="WUN90929.1"/>
    </source>
</evidence>
<dbReference type="RefSeq" id="WP_199845124.1">
    <property type="nucleotide sequence ID" value="NZ_CP108038.1"/>
</dbReference>
<name>A0ABZ1R7G5_9ACTN</name>
<keyword evidence="1" id="KW-1133">Transmembrane helix</keyword>
<accession>A0ABZ1R7G5</accession>
<dbReference type="EMBL" id="CP108038">
    <property type="protein sequence ID" value="WUN90929.1"/>
    <property type="molecule type" value="Genomic_DNA"/>
</dbReference>
<gene>
    <name evidence="2" type="ORF">OHT53_34855</name>
</gene>
<evidence type="ECO:0000313" key="3">
    <source>
        <dbReference type="Proteomes" id="UP001432071"/>
    </source>
</evidence>
<dbReference type="Proteomes" id="UP001432071">
    <property type="component" value="Chromosome"/>
</dbReference>